<evidence type="ECO:0000259" key="18">
    <source>
        <dbReference type="PROSITE" id="PS50979"/>
    </source>
</evidence>
<keyword evidence="7 11" id="KW-0547">Nucleotide-binding</keyword>
<dbReference type="PIRSF" id="PIRSF001594">
    <property type="entry name" value="Pyruv_carbox"/>
    <property type="match status" value="1"/>
</dbReference>
<evidence type="ECO:0000256" key="5">
    <source>
        <dbReference type="ARBA" id="ARBA00022598"/>
    </source>
</evidence>
<dbReference type="InterPro" id="IPR005482">
    <property type="entry name" value="Biotin_COase_C"/>
</dbReference>
<dbReference type="InterPro" id="IPR016185">
    <property type="entry name" value="PreATP-grasp_dom_sf"/>
</dbReference>
<dbReference type="Gene3D" id="3.30.470.20">
    <property type="entry name" value="ATP-grasp fold, B domain"/>
    <property type="match status" value="1"/>
</dbReference>
<keyword evidence="10" id="KW-0511">Multifunctional enzyme</keyword>
<evidence type="ECO:0000256" key="14">
    <source>
        <dbReference type="PIRSR" id="PIRSR001594-3"/>
    </source>
</evidence>
<dbReference type="InterPro" id="IPR011761">
    <property type="entry name" value="ATP-grasp"/>
</dbReference>
<organism evidence="20 21">
    <name type="scientific">Rhizobium rhizogenes (strain K84 / ATCC BAA-868)</name>
    <name type="common">Agrobacterium radiobacter</name>
    <dbReference type="NCBI Taxonomy" id="311403"/>
    <lineage>
        <taxon>Bacteria</taxon>
        <taxon>Pseudomonadati</taxon>
        <taxon>Pseudomonadota</taxon>
        <taxon>Alphaproteobacteria</taxon>
        <taxon>Hyphomicrobiales</taxon>
        <taxon>Rhizobiaceae</taxon>
        <taxon>Rhizobium/Agrobacterium group</taxon>
        <taxon>Rhizobium</taxon>
    </lineage>
</organism>
<dbReference type="Pfam" id="PF00682">
    <property type="entry name" value="HMGL-like"/>
    <property type="match status" value="1"/>
</dbReference>
<dbReference type="Gene3D" id="3.10.600.10">
    <property type="entry name" value="pyruvate carboxylase f1077a mutant domain"/>
    <property type="match status" value="2"/>
</dbReference>
<feature type="binding site" evidence="14">
    <location>
        <position position="759"/>
    </location>
    <ligand>
        <name>Mn(2+)</name>
        <dbReference type="ChEBI" id="CHEBI:29035"/>
    </ligand>
</feature>
<dbReference type="KEGG" id="ara:Arad_4718"/>
<evidence type="ECO:0000256" key="1">
    <source>
        <dbReference type="ARBA" id="ARBA00001953"/>
    </source>
</evidence>
<keyword evidence="4" id="KW-0312">Gluconeogenesis</keyword>
<evidence type="ECO:0000313" key="21">
    <source>
        <dbReference type="Proteomes" id="UP000001600"/>
    </source>
</evidence>
<dbReference type="Pfam" id="PF00289">
    <property type="entry name" value="Biotin_carb_N"/>
    <property type="match status" value="1"/>
</dbReference>
<gene>
    <name evidence="20" type="primary">pyc</name>
    <name evidence="20" type="ordered locus">Arad_4718</name>
</gene>
<comment type="cofactor">
    <cofactor evidence="1 11">
        <name>biotin</name>
        <dbReference type="ChEBI" id="CHEBI:57586"/>
    </cofactor>
</comment>
<dbReference type="GO" id="GO:0006094">
    <property type="term" value="P:gluconeogenesis"/>
    <property type="evidence" value="ECO:0007669"/>
    <property type="project" value="UniProtKB-UniPathway"/>
</dbReference>
<evidence type="ECO:0000256" key="8">
    <source>
        <dbReference type="ARBA" id="ARBA00022840"/>
    </source>
</evidence>
<feature type="binding site" evidence="14">
    <location>
        <position position="561"/>
    </location>
    <ligand>
        <name>Mn(2+)</name>
        <dbReference type="ChEBI" id="CHEBI:29035"/>
    </ligand>
</feature>
<evidence type="ECO:0000256" key="3">
    <source>
        <dbReference type="ARBA" id="ARBA00013057"/>
    </source>
</evidence>
<dbReference type="InterPro" id="IPR005479">
    <property type="entry name" value="CPAse_ATP-bd"/>
</dbReference>
<dbReference type="EMBL" id="CP000628">
    <property type="protein sequence ID" value="ACM28366.1"/>
    <property type="molecule type" value="Genomic_DNA"/>
</dbReference>
<dbReference type="FunFam" id="2.40.50.100:FF:000003">
    <property type="entry name" value="Acetyl-CoA carboxylase biotin carboxyl carrier protein"/>
    <property type="match status" value="1"/>
</dbReference>
<feature type="domain" description="Biotin carboxylation" evidence="18">
    <location>
        <begin position="15"/>
        <end position="475"/>
    </location>
</feature>
<keyword evidence="20" id="KW-0670">Pyruvate</keyword>
<dbReference type="PANTHER" id="PTHR43778">
    <property type="entry name" value="PYRUVATE CARBOXYLASE"/>
    <property type="match status" value="1"/>
</dbReference>
<dbReference type="FunFam" id="3.20.20.70:FF:000033">
    <property type="entry name" value="Pyruvate carboxylase"/>
    <property type="match status" value="1"/>
</dbReference>
<dbReference type="SUPFAM" id="SSF51230">
    <property type="entry name" value="Single hybrid motif"/>
    <property type="match status" value="1"/>
</dbReference>
<dbReference type="CDD" id="cd07937">
    <property type="entry name" value="DRE_TIM_PC_TC_5S"/>
    <property type="match status" value="1"/>
</dbReference>
<evidence type="ECO:0000256" key="10">
    <source>
        <dbReference type="ARBA" id="ARBA00023268"/>
    </source>
</evidence>
<feature type="binding site" evidence="13">
    <location>
        <position position="894"/>
    </location>
    <ligand>
        <name>substrate</name>
    </ligand>
</feature>
<evidence type="ECO:0000259" key="16">
    <source>
        <dbReference type="PROSITE" id="PS50968"/>
    </source>
</evidence>
<dbReference type="SMART" id="SM00878">
    <property type="entry name" value="Biotin_carb_C"/>
    <property type="match status" value="1"/>
</dbReference>
<dbReference type="GO" id="GO:0004736">
    <property type="term" value="F:pyruvate carboxylase activity"/>
    <property type="evidence" value="ECO:0007669"/>
    <property type="project" value="UniProtKB-EC"/>
</dbReference>
<dbReference type="InterPro" id="IPR001882">
    <property type="entry name" value="Biotin_BS"/>
</dbReference>
<dbReference type="Pfam" id="PF02786">
    <property type="entry name" value="CPSase_L_D2"/>
    <property type="match status" value="1"/>
</dbReference>
<dbReference type="Gene3D" id="2.40.50.100">
    <property type="match status" value="1"/>
</dbReference>
<dbReference type="PROSITE" id="PS00188">
    <property type="entry name" value="BIOTIN"/>
    <property type="match status" value="1"/>
</dbReference>
<accession>B9JE20</accession>
<sequence>MQHCPFRCREETALPISKILVANRSEIAIRVFRAANELGIKTVAIWAEEDKLALHRFKADESYQVGRGPHLSRDLGPIESYLSIDEIIRVAKLSGADAIHPGYGLLSESPEFVDACDAAGIIFIGPRADTMRQLGNKVAARNLAISVGVPVVPATEPLPDDMKLVAKMAEEIGYPVMLKASWGGGGRGMRAIRDPKDLAKEVTEAKREAMAAFGKDEVYLEKLVERARHVESQVLGDTHGNVVHLFERDCSVQRRNQKVVERAPAPYLTDAQRQELAAYSLKIAGATGYVGAGTVEYLMDADTGKFYFIEVNPRIQVEHTVTEVVTGIDIVKAQIHILDGFAIGTPESGVPKQADIRLNGHALQCRVTTEDPEHNFIPDYGRITAYRSAAGFGIRLDGGTAYSGAIITRFYDPLLVKVTAWASTPDETIARMDRALREFRIRGVATNLTFLEAIITHPKFRDNSYTTRFIDTTPELFQQVKRQDRATKLLTYLADVTVNGHPEARGRPAPSPKASEPILPYIDGKVPDGSKQRLDQLGPQKFAEWMRNEKRVLLTDTTMRDGHQSLLATRMRTFDIAQVAGTYARALPQLLSLECWGGATFDVSMRFLTEDPWERLSLIREGAPNLLLQMLLRGANGVGYTNYPDNVVKYFVRQAAKGGIDLFRVFDCLNWVENMRVSMDAIIEENKLCEAAICYTGDILNSARPKYDLKYYTDLAVELEKAGAHIIALKDMAGLLKPAAAKVLFKALREATSLPIHFHTHDTSGIAAATVLAAVDAGVDAVDAAMDALSGNTSQPCLGSIVEALKGTERDPGLDPEWIRRVSFYWEAVRHQYAAFESDLKGPASEVYLHEMPGGQFTNLKEQARSLGLETRWHQVAQAYADANQMFGDIVKVTPSSKVVGDMALMMVSQDLTVADVVNPDREVSFPESVVSMLKGDLGQPPGGWPVALQKKALKGEAPYTVRPGSLLAEADLDAERKVIETKLERKVDDFEFASYLMYPKVFTDYALAADTYGPVSVLPTPAYFYGLKEGGELFAEIEKGKTLVVVNQAMTATDEKGMVTVFFELNGQPRRIKVPDRAHGASGSAVRRKAEPGNAAHVGAPMPGVISRVFVTPGQAIKAGDVLVSIEAMKMETALHAEKDGTITEVLVLAGDQIDAKDLLVVYGA</sequence>
<feature type="binding site" evidence="13">
    <location>
        <position position="221"/>
    </location>
    <ligand>
        <name>ATP</name>
        <dbReference type="ChEBI" id="CHEBI:30616"/>
    </ligand>
</feature>
<evidence type="ECO:0000256" key="12">
    <source>
        <dbReference type="PIRSR" id="PIRSR001594-1"/>
    </source>
</evidence>
<dbReference type="SUPFAM" id="SSF89000">
    <property type="entry name" value="post-HMGL domain-like"/>
    <property type="match status" value="1"/>
</dbReference>
<evidence type="ECO:0000259" key="17">
    <source>
        <dbReference type="PROSITE" id="PS50975"/>
    </source>
</evidence>
<dbReference type="InterPro" id="IPR003379">
    <property type="entry name" value="Carboxylase_cons_dom"/>
</dbReference>
<dbReference type="STRING" id="311403.Arad_4718"/>
<dbReference type="Pfam" id="PF02436">
    <property type="entry name" value="PYC_OADA"/>
    <property type="match status" value="1"/>
</dbReference>
<feature type="domain" description="ATP-grasp" evidence="17">
    <location>
        <begin position="141"/>
        <end position="339"/>
    </location>
</feature>
<dbReference type="NCBIfam" id="NF009554">
    <property type="entry name" value="PRK12999.1"/>
    <property type="match status" value="1"/>
</dbReference>
<dbReference type="PANTHER" id="PTHR43778:SF2">
    <property type="entry name" value="PYRUVATE CARBOXYLASE, MITOCHONDRIAL"/>
    <property type="match status" value="1"/>
</dbReference>
<comment type="pathway">
    <text evidence="2">Carbohydrate biosynthesis; gluconeogenesis.</text>
</comment>
<dbReference type="PROSITE" id="PS00866">
    <property type="entry name" value="CPSASE_1"/>
    <property type="match status" value="1"/>
</dbReference>
<reference evidence="20 21" key="1">
    <citation type="journal article" date="2009" name="J. Bacteriol.">
        <title>Genome sequences of three Agrobacterium biovars help elucidate the evolution of multichromosome genomes in bacteria.</title>
        <authorList>
            <person name="Slater S.C."/>
            <person name="Goldman B.S."/>
            <person name="Goodner B."/>
            <person name="Setubal J.C."/>
            <person name="Farrand S.K."/>
            <person name="Nester E.W."/>
            <person name="Burr T.J."/>
            <person name="Banta L."/>
            <person name="Dickerman A.W."/>
            <person name="Paulsen I."/>
            <person name="Otten L."/>
            <person name="Suen G."/>
            <person name="Welch R."/>
            <person name="Almeida N.F."/>
            <person name="Arnold F."/>
            <person name="Burton O.T."/>
            <person name="Du Z."/>
            <person name="Ewing A."/>
            <person name="Godsy E."/>
            <person name="Heisel S."/>
            <person name="Houmiel K.L."/>
            <person name="Jhaveri J."/>
            <person name="Lu J."/>
            <person name="Miller N.M."/>
            <person name="Norton S."/>
            <person name="Chen Q."/>
            <person name="Phoolcharoen W."/>
            <person name="Ohlin V."/>
            <person name="Ondrusek D."/>
            <person name="Pride N."/>
            <person name="Stricklin S.L."/>
            <person name="Sun J."/>
            <person name="Wheeler C."/>
            <person name="Wilson L."/>
            <person name="Zhu H."/>
            <person name="Wood D.W."/>
        </authorList>
    </citation>
    <scope>NUCLEOTIDE SEQUENCE [LARGE SCALE GENOMIC DNA]</scope>
    <source>
        <strain evidence="21">K84 / ATCC BAA-868</strain>
    </source>
</reference>
<dbReference type="PROSITE" id="PS00867">
    <property type="entry name" value="CPSASE_2"/>
    <property type="match status" value="1"/>
</dbReference>
<dbReference type="SUPFAM" id="SSF51569">
    <property type="entry name" value="Aldolase"/>
    <property type="match status" value="1"/>
</dbReference>
<evidence type="ECO:0000256" key="2">
    <source>
        <dbReference type="ARBA" id="ARBA00004742"/>
    </source>
</evidence>
<evidence type="ECO:0000256" key="6">
    <source>
        <dbReference type="ARBA" id="ARBA00022723"/>
    </source>
</evidence>
<protein>
    <recommendedName>
        <fullName evidence="3 11">Pyruvate carboxylase</fullName>
        <ecNumber evidence="3 11">6.4.1.1</ecNumber>
    </recommendedName>
</protein>
<dbReference type="GO" id="GO:0046872">
    <property type="term" value="F:metal ion binding"/>
    <property type="evidence" value="ECO:0007669"/>
    <property type="project" value="UniProtKB-KW"/>
</dbReference>
<dbReference type="Pfam" id="PF02785">
    <property type="entry name" value="Biotin_carb_C"/>
    <property type="match status" value="1"/>
</dbReference>
<evidence type="ECO:0000256" key="9">
    <source>
        <dbReference type="ARBA" id="ARBA00023267"/>
    </source>
</evidence>
<feature type="domain" description="Lipoyl-binding" evidence="16">
    <location>
        <begin position="1090"/>
        <end position="1165"/>
    </location>
</feature>
<feature type="binding site" evidence="13">
    <location>
        <position position="137"/>
    </location>
    <ligand>
        <name>ATP</name>
        <dbReference type="ChEBI" id="CHEBI:30616"/>
    </ligand>
</feature>
<keyword evidence="9 11" id="KW-0092">Biotin</keyword>
<feature type="binding site" description="via carbamate group" evidence="14">
    <location>
        <position position="730"/>
    </location>
    <ligand>
        <name>Mn(2+)</name>
        <dbReference type="ChEBI" id="CHEBI:29035"/>
    </ligand>
</feature>
<dbReference type="SUPFAM" id="SSF56059">
    <property type="entry name" value="Glutathione synthetase ATP-binding domain-like"/>
    <property type="match status" value="1"/>
</dbReference>
<feature type="binding site" evidence="14">
    <location>
        <position position="761"/>
    </location>
    <ligand>
        <name>Mn(2+)</name>
        <dbReference type="ChEBI" id="CHEBI:29035"/>
    </ligand>
</feature>
<feature type="binding site" evidence="13">
    <location>
        <position position="633"/>
    </location>
    <ligand>
        <name>substrate</name>
    </ligand>
</feature>
<dbReference type="NCBIfam" id="NF006761">
    <property type="entry name" value="PRK09282.1"/>
    <property type="match status" value="1"/>
</dbReference>
<dbReference type="InterPro" id="IPR005930">
    <property type="entry name" value="Pyruv_COase"/>
</dbReference>
<feature type="domain" description="Pyruvate carboxyltransferase" evidence="19">
    <location>
        <begin position="552"/>
        <end position="820"/>
    </location>
</feature>
<dbReference type="InterPro" id="IPR013785">
    <property type="entry name" value="Aldolase_TIM"/>
</dbReference>
<dbReference type="GO" id="GO:0005737">
    <property type="term" value="C:cytoplasm"/>
    <property type="evidence" value="ECO:0007669"/>
    <property type="project" value="TreeGrafter"/>
</dbReference>
<dbReference type="CDD" id="cd06850">
    <property type="entry name" value="biotinyl_domain"/>
    <property type="match status" value="1"/>
</dbReference>
<dbReference type="InterPro" id="IPR000891">
    <property type="entry name" value="PYR_CT"/>
</dbReference>
<dbReference type="EC" id="6.4.1.1" evidence="3 11"/>
<dbReference type="FunFam" id="3.40.50.20:FF:000010">
    <property type="entry name" value="Propionyl-CoA carboxylase subunit alpha"/>
    <property type="match status" value="1"/>
</dbReference>
<feature type="active site" evidence="12">
    <location>
        <position position="314"/>
    </location>
</feature>
<comment type="catalytic activity">
    <reaction evidence="11">
        <text>hydrogencarbonate + pyruvate + ATP = oxaloacetate + ADP + phosphate + H(+)</text>
        <dbReference type="Rhea" id="RHEA:20844"/>
        <dbReference type="ChEBI" id="CHEBI:15361"/>
        <dbReference type="ChEBI" id="CHEBI:15378"/>
        <dbReference type="ChEBI" id="CHEBI:16452"/>
        <dbReference type="ChEBI" id="CHEBI:17544"/>
        <dbReference type="ChEBI" id="CHEBI:30616"/>
        <dbReference type="ChEBI" id="CHEBI:43474"/>
        <dbReference type="ChEBI" id="CHEBI:456216"/>
        <dbReference type="EC" id="6.4.1.1"/>
    </reaction>
</comment>
<evidence type="ECO:0000256" key="4">
    <source>
        <dbReference type="ARBA" id="ARBA00022432"/>
    </source>
</evidence>
<dbReference type="PROSITE" id="PS50991">
    <property type="entry name" value="PYR_CT"/>
    <property type="match status" value="1"/>
</dbReference>
<dbReference type="FunFam" id="3.30.1490.20:FF:000018">
    <property type="entry name" value="Biotin carboxylase"/>
    <property type="match status" value="1"/>
</dbReference>
<dbReference type="InterPro" id="IPR011053">
    <property type="entry name" value="Single_hybrid_motif"/>
</dbReference>
<dbReference type="HOGENOM" id="CLU_000395_0_1_5"/>
<evidence type="ECO:0000256" key="7">
    <source>
        <dbReference type="ARBA" id="ARBA00022741"/>
    </source>
</evidence>
<dbReference type="GO" id="GO:0005524">
    <property type="term" value="F:ATP binding"/>
    <property type="evidence" value="ECO:0007669"/>
    <property type="project" value="UniProtKB-UniRule"/>
</dbReference>
<dbReference type="Proteomes" id="UP000001600">
    <property type="component" value="Chromosome 1"/>
</dbReference>
<dbReference type="eggNOG" id="COG1038">
    <property type="taxonomic scope" value="Bacteria"/>
</dbReference>
<dbReference type="InterPro" id="IPR011764">
    <property type="entry name" value="Biotin_carboxylation_dom"/>
</dbReference>
<dbReference type="Pfam" id="PF00364">
    <property type="entry name" value="Biotin_lipoyl"/>
    <property type="match status" value="1"/>
</dbReference>
<evidence type="ECO:0000256" key="13">
    <source>
        <dbReference type="PIRSR" id="PIRSR001594-2"/>
    </source>
</evidence>
<evidence type="ECO:0000256" key="15">
    <source>
        <dbReference type="PIRSR" id="PIRSR001594-4"/>
    </source>
</evidence>
<dbReference type="InterPro" id="IPR005481">
    <property type="entry name" value="BC-like_N"/>
</dbReference>
<evidence type="ECO:0000256" key="11">
    <source>
        <dbReference type="PIRNR" id="PIRNR001594"/>
    </source>
</evidence>
<dbReference type="UniPathway" id="UPA00138"/>
<evidence type="ECO:0000259" key="19">
    <source>
        <dbReference type="PROSITE" id="PS50991"/>
    </source>
</evidence>
<feature type="modified residue" description="N6-carboxylysine" evidence="15">
    <location>
        <position position="730"/>
    </location>
</feature>
<dbReference type="Gene3D" id="3.20.20.70">
    <property type="entry name" value="Aldolase class I"/>
    <property type="match status" value="1"/>
</dbReference>
<dbReference type="InterPro" id="IPR055268">
    <property type="entry name" value="PCB-like"/>
</dbReference>
<keyword evidence="8 11" id="KW-0067">ATP-binding</keyword>
<proteinExistence type="predicted"/>
<dbReference type="SUPFAM" id="SSF51246">
    <property type="entry name" value="Rudiment single hybrid motif"/>
    <property type="match status" value="1"/>
</dbReference>
<name>B9JE20_RHIR8</name>
<keyword evidence="6 14" id="KW-0479">Metal-binding</keyword>
<dbReference type="AlphaFoldDB" id="B9JE20"/>
<dbReference type="InterPro" id="IPR011054">
    <property type="entry name" value="Rudment_hybrid_motif"/>
</dbReference>
<evidence type="ECO:0000313" key="20">
    <source>
        <dbReference type="EMBL" id="ACM28366.1"/>
    </source>
</evidence>
<dbReference type="PROSITE" id="PS50968">
    <property type="entry name" value="BIOTINYL_LIPOYL"/>
    <property type="match status" value="1"/>
</dbReference>
<feature type="modified residue" description="N6-biotinyllysine" evidence="15">
    <location>
        <position position="1131"/>
    </location>
</feature>
<comment type="function">
    <text evidence="11">Catalyzes a 2-step reaction, involving the ATP-dependent carboxylation of the covalently attached biotin in the first step and the transfer of the carboxyl group to pyruvate in the second.</text>
</comment>
<dbReference type="PROSITE" id="PS50979">
    <property type="entry name" value="BC"/>
    <property type="match status" value="1"/>
</dbReference>
<dbReference type="InterPro" id="IPR000089">
    <property type="entry name" value="Biotin_lipoyl"/>
</dbReference>
<dbReference type="SUPFAM" id="SSF52440">
    <property type="entry name" value="PreATP-grasp domain"/>
    <property type="match status" value="1"/>
</dbReference>
<keyword evidence="5 11" id="KW-0436">Ligase</keyword>
<dbReference type="PROSITE" id="PS50975">
    <property type="entry name" value="ATP_GRASP"/>
    <property type="match status" value="1"/>
</dbReference>
<dbReference type="NCBIfam" id="TIGR01235">
    <property type="entry name" value="pyruv_carbox"/>
    <property type="match status" value="1"/>
</dbReference>